<protein>
    <submittedName>
        <fullName evidence="2">Uncharacterized protein</fullName>
    </submittedName>
</protein>
<sequence length="262" mass="29012">MSGRDAIGLFNMAIIAAVLGGITYLYLTLTPEEYDSETLCLAGALPPHRVVIIDKTDLYSPEQAAGIEQTILSERDALAVGERLSLYELNESGQLRNTNSFSLCNPGAGEQVNPLYRNPERIQARYEALFAEPLDRALADLVLPKDAPSSPIIEALARLAQHPSFDNTVPGRRIVLVSDMLQNSEIFSVYGRRRGSLDSRIPPADTVATAIRDTYGDSLRGVTLEIRLIPRQRWEADQHGALMAYWDTVFNRLGIAVRWSDI</sequence>
<proteinExistence type="predicted"/>
<dbReference type="Proteomes" id="UP000273675">
    <property type="component" value="Unassembled WGS sequence"/>
</dbReference>
<comment type="caution">
    <text evidence="2">The sequence shown here is derived from an EMBL/GenBank/DDBJ whole genome shotgun (WGS) entry which is preliminary data.</text>
</comment>
<keyword evidence="1" id="KW-0472">Membrane</keyword>
<evidence type="ECO:0000313" key="2">
    <source>
        <dbReference type="EMBL" id="RKQ95671.1"/>
    </source>
</evidence>
<dbReference type="AlphaFoldDB" id="A0A495D528"/>
<accession>A0A495D528</accession>
<name>A0A495D528_9PROT</name>
<gene>
    <name evidence="2" type="ORF">C7435_2777</name>
</gene>
<reference evidence="2 3" key="1">
    <citation type="submission" date="2018-10" db="EMBL/GenBank/DDBJ databases">
        <title>Genomic Encyclopedia of Type Strains, Phase IV (KMG-IV): sequencing the most valuable type-strain genomes for metagenomic binning, comparative biology and taxonomic classification.</title>
        <authorList>
            <person name="Goeker M."/>
        </authorList>
    </citation>
    <scope>NUCLEOTIDE SEQUENCE [LARGE SCALE GENOMIC DNA]</scope>
    <source>
        <strain evidence="2 3">DSM 4734</strain>
    </source>
</reference>
<evidence type="ECO:0000256" key="1">
    <source>
        <dbReference type="SAM" id="Phobius"/>
    </source>
</evidence>
<keyword evidence="1" id="KW-0812">Transmembrane</keyword>
<organism evidence="2 3">
    <name type="scientific">Maricaulis maris</name>
    <dbReference type="NCBI Taxonomy" id="74318"/>
    <lineage>
        <taxon>Bacteria</taxon>
        <taxon>Pseudomonadati</taxon>
        <taxon>Pseudomonadota</taxon>
        <taxon>Alphaproteobacteria</taxon>
        <taxon>Maricaulales</taxon>
        <taxon>Maricaulaceae</taxon>
        <taxon>Maricaulis</taxon>
    </lineage>
</organism>
<evidence type="ECO:0000313" key="3">
    <source>
        <dbReference type="Proteomes" id="UP000273675"/>
    </source>
</evidence>
<feature type="transmembrane region" description="Helical" evidence="1">
    <location>
        <begin position="7"/>
        <end position="27"/>
    </location>
</feature>
<keyword evidence="1" id="KW-1133">Transmembrane helix</keyword>
<dbReference type="OrthoDB" id="7551043at2"/>
<dbReference type="RefSeq" id="WP_121212133.1">
    <property type="nucleotide sequence ID" value="NZ_RBIM01000006.1"/>
</dbReference>
<dbReference type="EMBL" id="RBIM01000006">
    <property type="protein sequence ID" value="RKQ95671.1"/>
    <property type="molecule type" value="Genomic_DNA"/>
</dbReference>